<protein>
    <recommendedName>
        <fullName evidence="2">phosphoribosylglycinamide formyltransferase 1</fullName>
        <ecNumber evidence="2">2.1.2.2</ecNumber>
    </recommendedName>
</protein>
<comment type="caution">
    <text evidence="6">The sequence shown here is derived from an EMBL/GenBank/DDBJ whole genome shotgun (WGS) entry which is preliminary data.</text>
</comment>
<evidence type="ECO:0000256" key="4">
    <source>
        <dbReference type="ARBA" id="ARBA00022755"/>
    </source>
</evidence>
<dbReference type="EMBL" id="JABEYC010000475">
    <property type="protein sequence ID" value="KAF4976942.1"/>
    <property type="molecule type" value="Genomic_DNA"/>
</dbReference>
<keyword evidence="7" id="KW-1185">Reference proteome</keyword>
<keyword evidence="3" id="KW-0808">Transferase</keyword>
<dbReference type="GO" id="GO:0005737">
    <property type="term" value="C:cytoplasm"/>
    <property type="evidence" value="ECO:0007669"/>
    <property type="project" value="TreeGrafter"/>
</dbReference>
<dbReference type="InterPro" id="IPR002376">
    <property type="entry name" value="Formyl_transf_N"/>
</dbReference>
<dbReference type="EC" id="2.1.2.2" evidence="2"/>
<gene>
    <name evidence="6" type="ORF">FZEAL_6477</name>
</gene>
<dbReference type="GO" id="GO:0004644">
    <property type="term" value="F:phosphoribosylglycinamide formyltransferase activity"/>
    <property type="evidence" value="ECO:0007669"/>
    <property type="project" value="UniProtKB-EC"/>
</dbReference>
<evidence type="ECO:0000256" key="3">
    <source>
        <dbReference type="ARBA" id="ARBA00022679"/>
    </source>
</evidence>
<evidence type="ECO:0000313" key="6">
    <source>
        <dbReference type="EMBL" id="KAF4976942.1"/>
    </source>
</evidence>
<keyword evidence="4" id="KW-0658">Purine biosynthesis</keyword>
<reference evidence="6" key="2">
    <citation type="submission" date="2020-05" db="EMBL/GenBank/DDBJ databases">
        <authorList>
            <person name="Kim H.-S."/>
            <person name="Proctor R.H."/>
            <person name="Brown D.W."/>
        </authorList>
    </citation>
    <scope>NUCLEOTIDE SEQUENCE</scope>
    <source>
        <strain evidence="6">NRRL 22465</strain>
    </source>
</reference>
<dbReference type="SUPFAM" id="SSF53328">
    <property type="entry name" value="Formyltransferase"/>
    <property type="match status" value="1"/>
</dbReference>
<proteinExistence type="predicted"/>
<feature type="domain" description="Formyl transferase N-terminal" evidence="5">
    <location>
        <begin position="152"/>
        <end position="230"/>
    </location>
</feature>
<sequence>MSQTRLLVMASGNGSNFQAILDACADGRIPNTRVCKLIVNRKTAFSIQRAEKAGVPHEYFNLVAHGYHAKGERDAAKVSEARARYDADLGAKIVDEKPDMVVLAGWMHVFAQSFLTPLQSAGIPVINLHPALPGMELPLLGILRLQSLYSPSSFVGAYNGASAIERAYDDCQAGTLEKGRTGIMVHYVIAEVDMGKPILTQEIPCSKSDSLEDLQTRMHAAEHGLLVKAIAQLVPEIAAKKTT</sequence>
<name>A0A8H4XJG9_9HYPO</name>
<dbReference type="AlphaFoldDB" id="A0A8H4XJG9"/>
<comment type="pathway">
    <text evidence="1">Purine metabolism; IMP biosynthesis via de novo pathway; N(2)-formyl-N(1)-(5-phospho-D-ribosyl)glycinamide from N(1)-(5-phospho-D-ribosyl)glycinamide (10-formyl THF route): step 1/1.</text>
</comment>
<organism evidence="6 7">
    <name type="scientific">Fusarium zealandicum</name>
    <dbReference type="NCBI Taxonomy" id="1053134"/>
    <lineage>
        <taxon>Eukaryota</taxon>
        <taxon>Fungi</taxon>
        <taxon>Dikarya</taxon>
        <taxon>Ascomycota</taxon>
        <taxon>Pezizomycotina</taxon>
        <taxon>Sordariomycetes</taxon>
        <taxon>Hypocreomycetidae</taxon>
        <taxon>Hypocreales</taxon>
        <taxon>Nectriaceae</taxon>
        <taxon>Fusarium</taxon>
        <taxon>Fusarium staphyleae species complex</taxon>
    </lineage>
</organism>
<evidence type="ECO:0000256" key="1">
    <source>
        <dbReference type="ARBA" id="ARBA00005054"/>
    </source>
</evidence>
<dbReference type="Gene3D" id="3.40.50.170">
    <property type="entry name" value="Formyl transferase, N-terminal domain"/>
    <property type="match status" value="1"/>
</dbReference>
<feature type="domain" description="Formyl transferase N-terminal" evidence="5">
    <location>
        <begin position="5"/>
        <end position="134"/>
    </location>
</feature>
<evidence type="ECO:0000259" key="5">
    <source>
        <dbReference type="Pfam" id="PF00551"/>
    </source>
</evidence>
<dbReference type="PANTHER" id="PTHR43369">
    <property type="entry name" value="PHOSPHORIBOSYLGLYCINAMIDE FORMYLTRANSFERASE"/>
    <property type="match status" value="1"/>
</dbReference>
<dbReference type="OrthoDB" id="5575075at2759"/>
<dbReference type="GO" id="GO:0006189">
    <property type="term" value="P:'de novo' IMP biosynthetic process"/>
    <property type="evidence" value="ECO:0007669"/>
    <property type="project" value="TreeGrafter"/>
</dbReference>
<dbReference type="Pfam" id="PF00551">
    <property type="entry name" value="Formyl_trans_N"/>
    <property type="match status" value="2"/>
</dbReference>
<dbReference type="PANTHER" id="PTHR43369:SF2">
    <property type="entry name" value="PHOSPHORIBOSYLGLYCINAMIDE FORMYLTRANSFERASE"/>
    <property type="match status" value="1"/>
</dbReference>
<accession>A0A8H4XJG9</accession>
<dbReference type="InterPro" id="IPR036477">
    <property type="entry name" value="Formyl_transf_N_sf"/>
</dbReference>
<dbReference type="Proteomes" id="UP000635477">
    <property type="component" value="Unassembled WGS sequence"/>
</dbReference>
<evidence type="ECO:0000313" key="7">
    <source>
        <dbReference type="Proteomes" id="UP000635477"/>
    </source>
</evidence>
<evidence type="ECO:0000256" key="2">
    <source>
        <dbReference type="ARBA" id="ARBA00012254"/>
    </source>
</evidence>
<reference evidence="6" key="1">
    <citation type="journal article" date="2020" name="BMC Genomics">
        <title>Correction to: Identification and distribution of gene clusters required for synthesis of sphingolipid metabolism inhibitors in diverse species of the filamentous fungus Fusarium.</title>
        <authorList>
            <person name="Kim H.S."/>
            <person name="Lohmar J.M."/>
            <person name="Busman M."/>
            <person name="Brown D.W."/>
            <person name="Naumann T.A."/>
            <person name="Divon H.H."/>
            <person name="Lysoe E."/>
            <person name="Uhlig S."/>
            <person name="Proctor R.H."/>
        </authorList>
    </citation>
    <scope>NUCLEOTIDE SEQUENCE</scope>
    <source>
        <strain evidence="6">NRRL 22465</strain>
    </source>
</reference>